<dbReference type="RefSeq" id="WP_146277916.1">
    <property type="nucleotide sequence ID" value="NZ_CP042260.1"/>
</dbReference>
<name>A0ABX5YDB0_9MICC</name>
<accession>A0ABX5YDB0</accession>
<evidence type="ECO:0000313" key="3">
    <source>
        <dbReference type="EMBL" id="QDY67660.1"/>
    </source>
</evidence>
<proteinExistence type="predicted"/>
<keyword evidence="4" id="KW-1185">Reference proteome</keyword>
<feature type="compositionally biased region" description="Low complexity" evidence="1">
    <location>
        <begin position="23"/>
        <end position="53"/>
    </location>
</feature>
<evidence type="ECO:0000256" key="1">
    <source>
        <dbReference type="SAM" id="MobiDB-lite"/>
    </source>
</evidence>
<protein>
    <recommendedName>
        <fullName evidence="5">Secreted protein</fullName>
    </recommendedName>
</protein>
<keyword evidence="2" id="KW-0732">Signal</keyword>
<evidence type="ECO:0000313" key="4">
    <source>
        <dbReference type="Proteomes" id="UP000320717"/>
    </source>
</evidence>
<reference evidence="3 4" key="1">
    <citation type="submission" date="2019-07" db="EMBL/GenBank/DDBJ databases">
        <title>Complete Genome Sequence of drought tolerant Plant Growth-Promoting Rhizobacterium Glutamicibacter halophytocola DR408.</title>
        <authorList>
            <person name="Nishu S.D."/>
            <person name="Lee T.K."/>
        </authorList>
    </citation>
    <scope>NUCLEOTIDE SEQUENCE [LARGE SCALE GENOMIC DNA]</scope>
    <source>
        <strain evidence="3 4">DR408</strain>
    </source>
</reference>
<sequence length="209" mass="22349">MKTTKISAAILTPLMALAMASCATTTTPADPTSSPTASASASGSGGSSSMSPSEDPNGPVTGVPVDEQSAVDAGFETMKRLTAAEDKAIKSQSESIEDIKKFAKGGKLSSSQKALKQFSEKKIKQIDERKLTLIDGFARPAVGKGKKLENRAVQLEVCQDASTWYSVKGDKKEQPEMTRLAYNVFAEFDTDLKRWMVTEVSQGSEPKEC</sequence>
<organism evidence="3 4">
    <name type="scientific">Glutamicibacter halophytocola</name>
    <dbReference type="NCBI Taxonomy" id="1933880"/>
    <lineage>
        <taxon>Bacteria</taxon>
        <taxon>Bacillati</taxon>
        <taxon>Actinomycetota</taxon>
        <taxon>Actinomycetes</taxon>
        <taxon>Micrococcales</taxon>
        <taxon>Micrococcaceae</taxon>
        <taxon>Glutamicibacter</taxon>
    </lineage>
</organism>
<feature type="signal peptide" evidence="2">
    <location>
        <begin position="1"/>
        <end position="23"/>
    </location>
</feature>
<feature type="region of interest" description="Disordered" evidence="1">
    <location>
        <begin position="23"/>
        <end position="72"/>
    </location>
</feature>
<evidence type="ECO:0008006" key="5">
    <source>
        <dbReference type="Google" id="ProtNLM"/>
    </source>
</evidence>
<feature type="chain" id="PRO_5046365620" description="Secreted protein" evidence="2">
    <location>
        <begin position="24"/>
        <end position="209"/>
    </location>
</feature>
<dbReference type="Proteomes" id="UP000320717">
    <property type="component" value="Chromosome"/>
</dbReference>
<evidence type="ECO:0000256" key="2">
    <source>
        <dbReference type="SAM" id="SignalP"/>
    </source>
</evidence>
<dbReference type="EMBL" id="CP042260">
    <property type="protein sequence ID" value="QDY67660.1"/>
    <property type="molecule type" value="Genomic_DNA"/>
</dbReference>
<gene>
    <name evidence="3" type="ORF">FQA45_15855</name>
</gene>
<dbReference type="PROSITE" id="PS51257">
    <property type="entry name" value="PROKAR_LIPOPROTEIN"/>
    <property type="match status" value="1"/>
</dbReference>